<dbReference type="EMBL" id="MW731536">
    <property type="protein sequence ID" value="UTQ11536.2"/>
    <property type="molecule type" value="Genomic_RNA"/>
</dbReference>
<evidence type="ECO:0000313" key="2">
    <source>
        <dbReference type="EMBL" id="UTQ11536.2"/>
    </source>
</evidence>
<feature type="compositionally biased region" description="Acidic residues" evidence="1">
    <location>
        <begin position="229"/>
        <end position="241"/>
    </location>
</feature>
<feature type="compositionally biased region" description="Pro residues" evidence="1">
    <location>
        <begin position="52"/>
        <end position="64"/>
    </location>
</feature>
<dbReference type="Proteomes" id="UP001255773">
    <property type="component" value="Segment"/>
</dbReference>
<evidence type="ECO:0000256" key="1">
    <source>
        <dbReference type="SAM" id="MobiDB-lite"/>
    </source>
</evidence>
<sequence length="335" mass="37864">MSRPVTRSSTGNTNGERFFTNLNAHRTKYAGPPSEHLEGIQIPHSATDTAKHPPPTAPTEPTPPDCDQEMAPTGDMTERREELKKMITTTLMDKGCVPDEFAMGQILKAHKNNIEDIRKPLEMDMNYLSIFAQGWSLSQRRYADMALENLKKNIDPIVATLAVTSANLKGVSDSISQTARLLKIRSNKVSFKPSSPKEIAKRIDKIRGKMKSTEDMMNPISPLPKEQDKDDLESDEDEEETFPQYSPDVLKDSWNNITDKEKKMLFLGFVKAATGIDNTEDIPKEILDRAKTEIRGQQLVTAYLMKEDEIERDKILSYIKKVWADQGMEDKMDTA</sequence>
<organism evidence="2 3">
    <name type="scientific">Cereal chlorotic mottle virus</name>
    <dbReference type="NCBI Taxonomy" id="2964312"/>
    <lineage>
        <taxon>Viruses</taxon>
        <taxon>Riboviria</taxon>
        <taxon>Orthornavirae</taxon>
        <taxon>Negarnaviricota</taxon>
        <taxon>Haploviricotina</taxon>
        <taxon>Monjiviricetes</taxon>
        <taxon>Mononegavirales</taxon>
        <taxon>Rhabdoviridae</taxon>
        <taxon>Betarhabdovirinae</taxon>
        <taxon>Gammanucleorhabdovirus</taxon>
        <taxon>Gammanucleorhabdovirus cerealis</taxon>
    </lineage>
</organism>
<keyword evidence="3" id="KW-1185">Reference proteome</keyword>
<feature type="region of interest" description="Disordered" evidence="1">
    <location>
        <begin position="26"/>
        <end position="78"/>
    </location>
</feature>
<feature type="region of interest" description="Disordered" evidence="1">
    <location>
        <begin position="210"/>
        <end position="248"/>
    </location>
</feature>
<protein>
    <submittedName>
        <fullName evidence="2">P</fullName>
    </submittedName>
</protein>
<reference evidence="2" key="1">
    <citation type="submission" date="2021-03" db="EMBL/GenBank/DDBJ databases">
        <title>Complete genome sequence of Cereal Chlorotic mottle virus from Morocco.</title>
        <authorList>
            <person name="Alvarez-Quinto R.A."/>
            <person name="Mollov D."/>
            <person name="Lockhart B.E."/>
        </authorList>
    </citation>
    <scope>NUCLEOTIDE SEQUENCE</scope>
    <source>
        <strain evidence="2">M</strain>
    </source>
</reference>
<proteinExistence type="predicted"/>
<accession>A0A976RX39</accession>
<name>A0A976RX39_9RHAB</name>
<evidence type="ECO:0000313" key="3">
    <source>
        <dbReference type="Proteomes" id="UP001255773"/>
    </source>
</evidence>